<evidence type="ECO:0000256" key="2">
    <source>
        <dbReference type="ARBA" id="ARBA00022679"/>
    </source>
</evidence>
<feature type="domain" description="Methyltransferase" evidence="3">
    <location>
        <begin position="37"/>
        <end position="132"/>
    </location>
</feature>
<protein>
    <submittedName>
        <fullName evidence="4">Methyltransferase family protein</fullName>
    </submittedName>
</protein>
<dbReference type="PANTHER" id="PTHR43861">
    <property type="entry name" value="TRANS-ACONITATE 2-METHYLTRANSFERASE-RELATED"/>
    <property type="match status" value="1"/>
</dbReference>
<name>A0A2V3WAX2_9BACI</name>
<evidence type="ECO:0000256" key="1">
    <source>
        <dbReference type="ARBA" id="ARBA00022603"/>
    </source>
</evidence>
<dbReference type="EMBL" id="QJJR01000004">
    <property type="protein sequence ID" value="PXW91603.1"/>
    <property type="molecule type" value="Genomic_DNA"/>
</dbReference>
<sequence length="246" mass="28509">MAYQQLAVIYDLLMEDTPYQEWLAFTKKHLKPSARRVLDLGCGTGKMSVLLSKAGYQMTGVDLSEDMLVEASQRALTEKQSIQWIQQDMTALEGFNNYDAVVSYLDVVNYLPDLSSVTQVFSNVYHALNDSGVFLFDVHSMGHVEKMVNEIYSVVDERYSYIWFCEPGQYPGAMRHDLTFFIQDGELYQRFDEVHQQRTFTVSAYMDALRQVGFKAVHLYQDFEPNERTLENIDNEDARFFFVAKK</sequence>
<dbReference type="RefSeq" id="WP_110250907.1">
    <property type="nucleotide sequence ID" value="NZ_QJJR01000004.1"/>
</dbReference>
<dbReference type="CDD" id="cd02440">
    <property type="entry name" value="AdoMet_MTases"/>
    <property type="match status" value="1"/>
</dbReference>
<dbReference type="AlphaFoldDB" id="A0A2V3WAX2"/>
<dbReference type="InterPro" id="IPR041698">
    <property type="entry name" value="Methyltransf_25"/>
</dbReference>
<keyword evidence="5" id="KW-1185">Reference proteome</keyword>
<dbReference type="PANTHER" id="PTHR43861:SF1">
    <property type="entry name" value="TRANS-ACONITATE 2-METHYLTRANSFERASE"/>
    <property type="match status" value="1"/>
</dbReference>
<dbReference type="Gene3D" id="2.20.25.110">
    <property type="entry name" value="S-adenosyl-L-methionine-dependent methyltransferases"/>
    <property type="match status" value="1"/>
</dbReference>
<evidence type="ECO:0000259" key="3">
    <source>
        <dbReference type="Pfam" id="PF13649"/>
    </source>
</evidence>
<keyword evidence="1 4" id="KW-0489">Methyltransferase</keyword>
<dbReference type="InterPro" id="IPR029063">
    <property type="entry name" value="SAM-dependent_MTases_sf"/>
</dbReference>
<gene>
    <name evidence="4" type="ORF">DES38_10429</name>
</gene>
<evidence type="ECO:0000313" key="5">
    <source>
        <dbReference type="Proteomes" id="UP000247922"/>
    </source>
</evidence>
<dbReference type="GO" id="GO:0032259">
    <property type="term" value="P:methylation"/>
    <property type="evidence" value="ECO:0007669"/>
    <property type="project" value="UniProtKB-KW"/>
</dbReference>
<dbReference type="SUPFAM" id="SSF53335">
    <property type="entry name" value="S-adenosyl-L-methionine-dependent methyltransferases"/>
    <property type="match status" value="1"/>
</dbReference>
<evidence type="ECO:0000313" key="4">
    <source>
        <dbReference type="EMBL" id="PXW91603.1"/>
    </source>
</evidence>
<dbReference type="Proteomes" id="UP000247922">
    <property type="component" value="Unassembled WGS sequence"/>
</dbReference>
<accession>A0A2V3WAX2</accession>
<dbReference type="Pfam" id="PF13649">
    <property type="entry name" value="Methyltransf_25"/>
    <property type="match status" value="1"/>
</dbReference>
<keyword evidence="2 4" id="KW-0808">Transferase</keyword>
<dbReference type="Gene3D" id="3.40.50.150">
    <property type="entry name" value="Vaccinia Virus protein VP39"/>
    <property type="match status" value="1"/>
</dbReference>
<proteinExistence type="predicted"/>
<organism evidence="4 5">
    <name type="scientific">Streptohalobacillus salinus</name>
    <dbReference type="NCBI Taxonomy" id="621096"/>
    <lineage>
        <taxon>Bacteria</taxon>
        <taxon>Bacillati</taxon>
        <taxon>Bacillota</taxon>
        <taxon>Bacilli</taxon>
        <taxon>Bacillales</taxon>
        <taxon>Bacillaceae</taxon>
        <taxon>Streptohalobacillus</taxon>
    </lineage>
</organism>
<dbReference type="GO" id="GO:0008168">
    <property type="term" value="F:methyltransferase activity"/>
    <property type="evidence" value="ECO:0007669"/>
    <property type="project" value="UniProtKB-KW"/>
</dbReference>
<dbReference type="OrthoDB" id="9811589at2"/>
<reference evidence="4 5" key="1">
    <citation type="submission" date="2018-05" db="EMBL/GenBank/DDBJ databases">
        <title>Genomic Encyclopedia of Type Strains, Phase IV (KMG-IV): sequencing the most valuable type-strain genomes for metagenomic binning, comparative biology and taxonomic classification.</title>
        <authorList>
            <person name="Goeker M."/>
        </authorList>
    </citation>
    <scope>NUCLEOTIDE SEQUENCE [LARGE SCALE GENOMIC DNA]</scope>
    <source>
        <strain evidence="4 5">DSM 22440</strain>
    </source>
</reference>
<comment type="caution">
    <text evidence="4">The sequence shown here is derived from an EMBL/GenBank/DDBJ whole genome shotgun (WGS) entry which is preliminary data.</text>
</comment>